<proteinExistence type="predicted"/>
<keyword evidence="4" id="KW-1185">Reference proteome</keyword>
<name>A0A3B4BN31_9GOBI</name>
<reference evidence="3" key="1">
    <citation type="submission" date="2025-08" db="UniProtKB">
        <authorList>
            <consortium name="Ensembl"/>
        </authorList>
    </citation>
    <scope>IDENTIFICATION</scope>
</reference>
<keyword evidence="1" id="KW-0378">Hydrolase</keyword>
<keyword evidence="1" id="KW-0540">Nuclease</keyword>
<dbReference type="AlphaFoldDB" id="A0A3B4BN31"/>
<evidence type="ECO:0000313" key="4">
    <source>
        <dbReference type="Proteomes" id="UP000261520"/>
    </source>
</evidence>
<dbReference type="InterPro" id="IPR022894">
    <property type="entry name" value="Oligoribonuclease"/>
</dbReference>
<evidence type="ECO:0000256" key="2">
    <source>
        <dbReference type="SAM" id="MobiDB-lite"/>
    </source>
</evidence>
<dbReference type="Proteomes" id="UP000261520">
    <property type="component" value="Unplaced"/>
</dbReference>
<accession>A0A3B4BN31</accession>
<dbReference type="PANTHER" id="PTHR11046">
    <property type="entry name" value="OLIGORIBONUCLEASE, MITOCHONDRIAL"/>
    <property type="match status" value="1"/>
</dbReference>
<sequence>DTSFPAFGLSSAGSIFNNVYEYYWKLVADFIGPQSGEGLDLDQGPCRNRVLIQVGLLREDNNFPWVSIVKWLKKIFPAHKTADFRRLIETGIATTLSLLGDSRLTFLELAVNFDFVGPICDSIGIERKDLLELKDFSERAQLIEVTNGLVLELDDFVQRENLAPIVIVHWLKNFDPNFCKNGDFSKVHSELKMRMKTLKMYCNNSETKSRRNRRYVANETLLLSPFDLISFEDSQEEPNRSQPMVKRHKKEEQPVFKSVTVKEEPEDYEITEEQRVVTEFNIKTNETYMENSQDQDKANGLTNIGYYDESLTLLDIAVESVHKLSSVYGGITEQCQGVCLELLKNQFTLMRNEKPEVDEFEKSLSEYPYRISLGTPVEFIHHNANFIVELHQLVEEQILNLEMEITQKTGSKLGRDKLPKFQSFVNFKESATSRYIHMACTLLSPKSSHNTTFRKHWVAFCSEKRNPSELMEESTTRISNYFEASAGLIHHYKEMGLFFSDMLALESDTSPNIVLESVANDANDTIIQSFVCVLALIYCKILGPYMQLLKSAATFTMYPSYLLGLYQTFLDWSKEPATLLEPYTKTNVFALIPLSEKTYSGVFSFCGYGPTNRELIRASLKRVVKVITTAADKHLRNYLPGGKYSQVPSPELCRKLSRCTFSSLMAENPFGQTKGQVNSEGSSAGSDVEDDYTKGYYAQEYINDRHTNNNSLIGDVEDKTHSLKGRRQMRLPEIMDKDYIIETVKRNGGPCRTRDDLEKMMLRFERMSRAERIECMRCEVLYQKMILNNTSPYLNDTQGGATTIAARLKMALPRVRPGFSLVLAPKRTYPKYTKQKDSEVQQAAANVEPPQ</sequence>
<dbReference type="PANTHER" id="PTHR11046:SF15">
    <property type="entry name" value="RIBOFLAVIN TRANSPORTER 1 ISOFORM X1"/>
    <property type="match status" value="1"/>
</dbReference>
<dbReference type="GO" id="GO:0000175">
    <property type="term" value="F:3'-5'-RNA exonuclease activity"/>
    <property type="evidence" value="ECO:0007669"/>
    <property type="project" value="InterPro"/>
</dbReference>
<evidence type="ECO:0000313" key="3">
    <source>
        <dbReference type="Ensembl" id="ENSPMGP00000029900.1"/>
    </source>
</evidence>
<dbReference type="STRING" id="409849.ENSPMGP00000029900"/>
<organism evidence="3 4">
    <name type="scientific">Periophthalmus magnuspinnatus</name>
    <dbReference type="NCBI Taxonomy" id="409849"/>
    <lineage>
        <taxon>Eukaryota</taxon>
        <taxon>Metazoa</taxon>
        <taxon>Chordata</taxon>
        <taxon>Craniata</taxon>
        <taxon>Vertebrata</taxon>
        <taxon>Euteleostomi</taxon>
        <taxon>Actinopterygii</taxon>
        <taxon>Neopterygii</taxon>
        <taxon>Teleostei</taxon>
        <taxon>Neoteleostei</taxon>
        <taxon>Acanthomorphata</taxon>
        <taxon>Gobiaria</taxon>
        <taxon>Gobiiformes</taxon>
        <taxon>Gobioidei</taxon>
        <taxon>Gobiidae</taxon>
        <taxon>Oxudercinae</taxon>
        <taxon>Periophthalmus</taxon>
    </lineage>
</organism>
<reference evidence="3" key="2">
    <citation type="submission" date="2025-09" db="UniProtKB">
        <authorList>
            <consortium name="Ensembl"/>
        </authorList>
    </citation>
    <scope>IDENTIFICATION</scope>
</reference>
<feature type="region of interest" description="Disordered" evidence="2">
    <location>
        <begin position="832"/>
        <end position="851"/>
    </location>
</feature>
<dbReference type="Ensembl" id="ENSPMGT00000031828.1">
    <property type="protein sequence ID" value="ENSPMGP00000029900.1"/>
    <property type="gene ID" value="ENSPMGG00000024053.1"/>
</dbReference>
<evidence type="ECO:0000256" key="1">
    <source>
        <dbReference type="ARBA" id="ARBA00022722"/>
    </source>
</evidence>
<protein>
    <submittedName>
        <fullName evidence="3">Uncharacterized protein</fullName>
    </submittedName>
</protein>